<dbReference type="OrthoDB" id="10397725at2759"/>
<dbReference type="Proteomes" id="UP000237105">
    <property type="component" value="Unassembled WGS sequence"/>
</dbReference>
<dbReference type="AlphaFoldDB" id="A0A2P5DR15"/>
<proteinExistence type="predicted"/>
<reference evidence="3" key="1">
    <citation type="submission" date="2016-06" db="EMBL/GenBank/DDBJ databases">
        <title>Parallel loss of symbiosis genes in relatives of nitrogen-fixing non-legume Parasponia.</title>
        <authorList>
            <person name="Van Velzen R."/>
            <person name="Holmer R."/>
            <person name="Bu F."/>
            <person name="Rutten L."/>
            <person name="Van Zeijl A."/>
            <person name="Liu W."/>
            <person name="Santuari L."/>
            <person name="Cao Q."/>
            <person name="Sharma T."/>
            <person name="Shen D."/>
            <person name="Roswanjaya Y."/>
            <person name="Wardhani T."/>
            <person name="Kalhor M.S."/>
            <person name="Jansen J."/>
            <person name="Van den Hoogen J."/>
            <person name="Gungor B."/>
            <person name="Hartog M."/>
            <person name="Hontelez J."/>
            <person name="Verver J."/>
            <person name="Yang W.-C."/>
            <person name="Schijlen E."/>
            <person name="Repin R."/>
            <person name="Schilthuizen M."/>
            <person name="Schranz E."/>
            <person name="Heidstra R."/>
            <person name="Miyata K."/>
            <person name="Fedorova E."/>
            <person name="Kohlen W."/>
            <person name="Bisseling T."/>
            <person name="Smit S."/>
            <person name="Geurts R."/>
        </authorList>
    </citation>
    <scope>NUCLEOTIDE SEQUENCE [LARGE SCALE GENOMIC DNA]</scope>
    <source>
        <strain evidence="3">cv. WU1-14</strain>
    </source>
</reference>
<keyword evidence="3" id="KW-1185">Reference proteome</keyword>
<feature type="chain" id="PRO_5015106689" description="Transmembrane protein" evidence="1">
    <location>
        <begin position="19"/>
        <end position="135"/>
    </location>
</feature>
<sequence>MGHEIGLFLTVLHIGLSAMPILNSKEADRGKTPLDELEGTMLVDSKNASPKSKVHTPFHDGLRTSASEYGIFNSQPLSTTSKRKRLVSENDAKLTEKKHKILATEDVELGFDLSLRNPESCHVIYSSKSYSKSLT</sequence>
<keyword evidence="1" id="KW-0732">Signal</keyword>
<evidence type="ECO:0008006" key="4">
    <source>
        <dbReference type="Google" id="ProtNLM"/>
    </source>
</evidence>
<feature type="signal peptide" evidence="1">
    <location>
        <begin position="1"/>
        <end position="18"/>
    </location>
</feature>
<evidence type="ECO:0000256" key="1">
    <source>
        <dbReference type="SAM" id="SignalP"/>
    </source>
</evidence>
<protein>
    <recommendedName>
        <fullName evidence="4">Transmembrane protein</fullName>
    </recommendedName>
</protein>
<name>A0A2P5DR15_PARAD</name>
<gene>
    <name evidence="2" type="ORF">PanWU01x14_039870</name>
</gene>
<accession>A0A2P5DR15</accession>
<comment type="caution">
    <text evidence="2">The sequence shown here is derived from an EMBL/GenBank/DDBJ whole genome shotgun (WGS) entry which is preliminary data.</text>
</comment>
<evidence type="ECO:0000313" key="2">
    <source>
        <dbReference type="EMBL" id="PON75727.1"/>
    </source>
</evidence>
<organism evidence="2 3">
    <name type="scientific">Parasponia andersonii</name>
    <name type="common">Sponia andersonii</name>
    <dbReference type="NCBI Taxonomy" id="3476"/>
    <lineage>
        <taxon>Eukaryota</taxon>
        <taxon>Viridiplantae</taxon>
        <taxon>Streptophyta</taxon>
        <taxon>Embryophyta</taxon>
        <taxon>Tracheophyta</taxon>
        <taxon>Spermatophyta</taxon>
        <taxon>Magnoliopsida</taxon>
        <taxon>eudicotyledons</taxon>
        <taxon>Gunneridae</taxon>
        <taxon>Pentapetalae</taxon>
        <taxon>rosids</taxon>
        <taxon>fabids</taxon>
        <taxon>Rosales</taxon>
        <taxon>Cannabaceae</taxon>
        <taxon>Parasponia</taxon>
    </lineage>
</organism>
<dbReference type="EMBL" id="JXTB01000022">
    <property type="protein sequence ID" value="PON75727.1"/>
    <property type="molecule type" value="Genomic_DNA"/>
</dbReference>
<evidence type="ECO:0000313" key="3">
    <source>
        <dbReference type="Proteomes" id="UP000237105"/>
    </source>
</evidence>